<dbReference type="Proteomes" id="UP000032633">
    <property type="component" value="Chromosome"/>
</dbReference>
<dbReference type="KEGG" id="pbj:VN24_12240"/>
<evidence type="ECO:0008006" key="6">
    <source>
        <dbReference type="Google" id="ProtNLM"/>
    </source>
</evidence>
<dbReference type="PANTHER" id="PTHR31088:SF6">
    <property type="entry name" value="PHAGE SHOCK PROTEIN A"/>
    <property type="match status" value="1"/>
</dbReference>
<keyword evidence="5" id="KW-1185">Reference proteome</keyword>
<keyword evidence="2" id="KW-0175">Coiled coil</keyword>
<reference evidence="5" key="2">
    <citation type="submission" date="2015-03" db="EMBL/GenBank/DDBJ databases">
        <title>Genome sequence of Paenibacillus beijingensis strain DSM 24997T.</title>
        <authorList>
            <person name="Kwak Y."/>
            <person name="Shin J.-H."/>
        </authorList>
    </citation>
    <scope>NUCLEOTIDE SEQUENCE [LARGE SCALE GENOMIC DNA]</scope>
    <source>
        <strain evidence="5">DSM 24997</strain>
    </source>
</reference>
<gene>
    <name evidence="4" type="ORF">VN24_12240</name>
</gene>
<organism evidence="4 5">
    <name type="scientific">Paenibacillus beijingensis</name>
    <dbReference type="NCBI Taxonomy" id="1126833"/>
    <lineage>
        <taxon>Bacteria</taxon>
        <taxon>Bacillati</taxon>
        <taxon>Bacillota</taxon>
        <taxon>Bacilli</taxon>
        <taxon>Bacillales</taxon>
        <taxon>Paenibacillaceae</taxon>
        <taxon>Paenibacillus</taxon>
    </lineage>
</organism>
<dbReference type="Pfam" id="PF04012">
    <property type="entry name" value="PspA_IM30"/>
    <property type="match status" value="1"/>
</dbReference>
<evidence type="ECO:0000313" key="5">
    <source>
        <dbReference type="Proteomes" id="UP000032633"/>
    </source>
</evidence>
<evidence type="ECO:0000313" key="4">
    <source>
        <dbReference type="EMBL" id="AJY75205.1"/>
    </source>
</evidence>
<feature type="compositionally biased region" description="Low complexity" evidence="3">
    <location>
        <begin position="208"/>
        <end position="220"/>
    </location>
</feature>
<dbReference type="InterPro" id="IPR007157">
    <property type="entry name" value="PspA_VIPP1"/>
</dbReference>
<evidence type="ECO:0000256" key="1">
    <source>
        <dbReference type="ARBA" id="ARBA00043985"/>
    </source>
</evidence>
<feature type="region of interest" description="Disordered" evidence="3">
    <location>
        <begin position="197"/>
        <end position="221"/>
    </location>
</feature>
<dbReference type="STRING" id="1126833.VN24_12240"/>
<dbReference type="EMBL" id="CP011058">
    <property type="protein sequence ID" value="AJY75205.1"/>
    <property type="molecule type" value="Genomic_DNA"/>
</dbReference>
<evidence type="ECO:0000256" key="2">
    <source>
        <dbReference type="SAM" id="Coils"/>
    </source>
</evidence>
<protein>
    <recommendedName>
        <fullName evidence="6">Phage-shock protein</fullName>
    </recommendedName>
</protein>
<proteinExistence type="inferred from homology"/>
<sequence length="240" mass="26389">MSVLARILNLTKATANEVLSKLEDPVMMMNQYVRNMEDDIDQLKSELARLKAASRAYNSRLEECVQLAELQQSKAADAMSAGLEAEARLALEARLRYTEQSAEYKHLYDTASMQIAALEQQLDEAKAEYETLLKKREDLSARIKKAEAESRTSAPSFSSGIHHGAAARGFGRVEEKILQWEAQLDLSKQSRGTYGVYSGQSAGGASGTGAQDAGAASAQQERTAILDEQLAELRRKLKTE</sequence>
<dbReference type="PATRIC" id="fig|1126833.4.peg.2684"/>
<name>A0A0D5NJD6_9BACL</name>
<dbReference type="AlphaFoldDB" id="A0A0D5NJD6"/>
<reference evidence="4 5" key="1">
    <citation type="journal article" date="2015" name="J. Biotechnol.">
        <title>Complete genome sequence of Paenibacillus beijingensis 7188(T) (=DSM 24997(T)), a novel rhizobacterium from jujube garden soil.</title>
        <authorList>
            <person name="Kwak Y."/>
            <person name="Shin J.H."/>
        </authorList>
    </citation>
    <scope>NUCLEOTIDE SEQUENCE [LARGE SCALE GENOMIC DNA]</scope>
    <source>
        <strain evidence="4 5">DSM 24997</strain>
    </source>
</reference>
<dbReference type="RefSeq" id="WP_045670638.1">
    <property type="nucleotide sequence ID" value="NZ_CP011058.1"/>
</dbReference>
<evidence type="ECO:0000256" key="3">
    <source>
        <dbReference type="SAM" id="MobiDB-lite"/>
    </source>
</evidence>
<accession>A0A0D5NJD6</accession>
<feature type="coiled-coil region" evidence="2">
    <location>
        <begin position="108"/>
        <end position="149"/>
    </location>
</feature>
<comment type="similarity">
    <text evidence="1">Belongs to the PspA/Vipp/IM30 family.</text>
</comment>
<feature type="coiled-coil region" evidence="2">
    <location>
        <begin position="26"/>
        <end position="60"/>
    </location>
</feature>
<dbReference type="PANTHER" id="PTHR31088">
    <property type="entry name" value="MEMBRANE-ASSOCIATED PROTEIN VIPP1, CHLOROPLASTIC"/>
    <property type="match status" value="1"/>
</dbReference>
<dbReference type="OrthoDB" id="9779630at2"/>
<dbReference type="HOGENOM" id="CLU_056466_4_2_9"/>